<dbReference type="InterPro" id="IPR041698">
    <property type="entry name" value="Methyltransf_25"/>
</dbReference>
<evidence type="ECO:0000313" key="2">
    <source>
        <dbReference type="EMBL" id="GAA4821859.1"/>
    </source>
</evidence>
<dbReference type="InterPro" id="IPR029063">
    <property type="entry name" value="SAM-dependent_MTases_sf"/>
</dbReference>
<dbReference type="SUPFAM" id="SSF53335">
    <property type="entry name" value="S-adenosyl-L-methionine-dependent methyltransferases"/>
    <property type="match status" value="1"/>
</dbReference>
<dbReference type="Pfam" id="PF13649">
    <property type="entry name" value="Methyltransf_25"/>
    <property type="match status" value="1"/>
</dbReference>
<organism evidence="2 3">
    <name type="scientific">Tomitella cavernea</name>
    <dbReference type="NCBI Taxonomy" id="1387982"/>
    <lineage>
        <taxon>Bacteria</taxon>
        <taxon>Bacillati</taxon>
        <taxon>Actinomycetota</taxon>
        <taxon>Actinomycetes</taxon>
        <taxon>Mycobacteriales</taxon>
        <taxon>Tomitella</taxon>
    </lineage>
</organism>
<accession>A0ABP9D1M3</accession>
<dbReference type="Gene3D" id="3.40.50.150">
    <property type="entry name" value="Vaccinia Virus protein VP39"/>
    <property type="match status" value="1"/>
</dbReference>
<feature type="domain" description="Methyltransferase" evidence="1">
    <location>
        <begin position="38"/>
        <end position="132"/>
    </location>
</feature>
<evidence type="ECO:0000259" key="1">
    <source>
        <dbReference type="Pfam" id="PF13649"/>
    </source>
</evidence>
<name>A0ABP9D1M3_9ACTN</name>
<keyword evidence="3" id="KW-1185">Reference proteome</keyword>
<gene>
    <name evidence="2" type="ORF">GCM10023353_32800</name>
</gene>
<dbReference type="GO" id="GO:0008168">
    <property type="term" value="F:methyltransferase activity"/>
    <property type="evidence" value="ECO:0007669"/>
    <property type="project" value="UniProtKB-KW"/>
</dbReference>
<dbReference type="Proteomes" id="UP001500839">
    <property type="component" value="Unassembled WGS sequence"/>
</dbReference>
<sequence>MDAREWDERYTDAGYVWGASANEVVVELTTPLPPGRAVDIGSGEGRNAVFLATRGWLVEGIDFSQVALDKAAELARPSPQSVIERLTWTCADLTTADFGSGLDLALIVYIHLPPEQRRGLLRRAQDALAPGGALLMLGHHGRNIAEGVGGPQDPSILFSPQDIAAELDPSMTVDFARDLGRETAGGTAIDALVFARKR</sequence>
<dbReference type="GO" id="GO:0032259">
    <property type="term" value="P:methylation"/>
    <property type="evidence" value="ECO:0007669"/>
    <property type="project" value="UniProtKB-KW"/>
</dbReference>
<evidence type="ECO:0000313" key="3">
    <source>
        <dbReference type="Proteomes" id="UP001500839"/>
    </source>
</evidence>
<proteinExistence type="predicted"/>
<comment type="caution">
    <text evidence="2">The sequence shown here is derived from an EMBL/GenBank/DDBJ whole genome shotgun (WGS) entry which is preliminary data.</text>
</comment>
<protein>
    <submittedName>
        <fullName evidence="2">Class I SAM-dependent methyltransferase</fullName>
    </submittedName>
</protein>
<dbReference type="CDD" id="cd02440">
    <property type="entry name" value="AdoMet_MTases"/>
    <property type="match status" value="1"/>
</dbReference>
<keyword evidence="2" id="KW-0489">Methyltransferase</keyword>
<keyword evidence="2" id="KW-0808">Transferase</keyword>
<dbReference type="RefSeq" id="WP_200171452.1">
    <property type="nucleotide sequence ID" value="NZ_BAABKQ010000001.1"/>
</dbReference>
<dbReference type="EMBL" id="BAABKQ010000001">
    <property type="protein sequence ID" value="GAA4821859.1"/>
    <property type="molecule type" value="Genomic_DNA"/>
</dbReference>
<reference evidence="3" key="1">
    <citation type="journal article" date="2019" name="Int. J. Syst. Evol. Microbiol.">
        <title>The Global Catalogue of Microorganisms (GCM) 10K type strain sequencing project: providing services to taxonomists for standard genome sequencing and annotation.</title>
        <authorList>
            <consortium name="The Broad Institute Genomics Platform"/>
            <consortium name="The Broad Institute Genome Sequencing Center for Infectious Disease"/>
            <person name="Wu L."/>
            <person name="Ma J."/>
        </authorList>
    </citation>
    <scope>NUCLEOTIDE SEQUENCE [LARGE SCALE GENOMIC DNA]</scope>
    <source>
        <strain evidence="3">JCM 18542</strain>
    </source>
</reference>